<name>A0A410G8M9_9BURK</name>
<protein>
    <submittedName>
        <fullName evidence="2">Uncharacterized protein</fullName>
    </submittedName>
</protein>
<dbReference type="AlphaFoldDB" id="A0A410G8M9"/>
<keyword evidence="3" id="KW-1185">Reference proteome</keyword>
<organism evidence="2 3">
    <name type="scientific">Pollutimonas thiosulfatoxidans</name>
    <dbReference type="NCBI Taxonomy" id="2028345"/>
    <lineage>
        <taxon>Bacteria</taxon>
        <taxon>Pseudomonadati</taxon>
        <taxon>Pseudomonadota</taxon>
        <taxon>Betaproteobacteria</taxon>
        <taxon>Burkholderiales</taxon>
        <taxon>Alcaligenaceae</taxon>
        <taxon>Pollutimonas</taxon>
    </lineage>
</organism>
<dbReference type="EMBL" id="CP022987">
    <property type="protein sequence ID" value="QAA92653.1"/>
    <property type="molecule type" value="Genomic_DNA"/>
</dbReference>
<feature type="transmembrane region" description="Helical" evidence="1">
    <location>
        <begin position="29"/>
        <end position="47"/>
    </location>
</feature>
<reference evidence="2 3" key="1">
    <citation type="submission" date="2017-08" db="EMBL/GenBank/DDBJ databases">
        <authorList>
            <person name="Park S.-J."/>
            <person name="Kim H."/>
        </authorList>
    </citation>
    <scope>NUCLEOTIDE SEQUENCE [LARGE SCALE GENOMIC DNA]</scope>
    <source>
        <strain evidence="3">ye3</strain>
    </source>
</reference>
<dbReference type="RefSeq" id="WP_128353706.1">
    <property type="nucleotide sequence ID" value="NZ_CP022987.1"/>
</dbReference>
<feature type="transmembrane region" description="Helical" evidence="1">
    <location>
        <begin position="148"/>
        <end position="168"/>
    </location>
</feature>
<feature type="transmembrane region" description="Helical" evidence="1">
    <location>
        <begin position="116"/>
        <end position="142"/>
    </location>
</feature>
<keyword evidence="1" id="KW-0472">Membrane</keyword>
<dbReference type="KEGG" id="pus:CKA81_01430"/>
<keyword evidence="1" id="KW-1133">Transmembrane helix</keyword>
<accession>A0A410G8M9</accession>
<gene>
    <name evidence="2" type="ORF">CKA81_01430</name>
</gene>
<evidence type="ECO:0000313" key="3">
    <source>
        <dbReference type="Proteomes" id="UP000283474"/>
    </source>
</evidence>
<evidence type="ECO:0000256" key="1">
    <source>
        <dbReference type="SAM" id="Phobius"/>
    </source>
</evidence>
<sequence>MSSLHSNNGAFRAEFRTTIPESYSGIRHAAIILGFGMLAICLCLWFLSTPLSWTELAMIPLVVLGWNLVEWWGHKRLHRPGKSAFSKALYTRHTLTHHRFFTEQNGVLENARDLKIVFFPAFALPVITVLSLVPAAVAWWVISLNAGLVFVITSVVMYLLFEAFHLCAHLPDTHWTTRLPLISTMRRHHLAHHDPSLMMTHNMNFTLPWADWFFKTSDVQRGFWGTTFNGGSSQYVRRPKP</sequence>
<dbReference type="OrthoDB" id="5965958at2"/>
<dbReference type="Proteomes" id="UP000283474">
    <property type="component" value="Chromosome"/>
</dbReference>
<evidence type="ECO:0000313" key="2">
    <source>
        <dbReference type="EMBL" id="QAA92653.1"/>
    </source>
</evidence>
<proteinExistence type="predicted"/>
<keyword evidence="1" id="KW-0812">Transmembrane</keyword>